<name>A0A1F5SB44_9BACT</name>
<gene>
    <name evidence="2" type="ORF">A3H66_01250</name>
</gene>
<comment type="caution">
    <text evidence="2">The sequence shown here is derived from an EMBL/GenBank/DDBJ whole genome shotgun (WGS) entry which is preliminary data.</text>
</comment>
<keyword evidence="1" id="KW-1133">Transmembrane helix</keyword>
<organism evidence="2 3">
    <name type="scientific">Candidatus Falkowbacteria bacterium RIFCSPLOWO2_02_FULL_45_21</name>
    <dbReference type="NCBI Taxonomy" id="1797989"/>
    <lineage>
        <taxon>Bacteria</taxon>
        <taxon>Candidatus Falkowiibacteriota</taxon>
    </lineage>
</organism>
<keyword evidence="1" id="KW-0812">Transmembrane</keyword>
<evidence type="ECO:0000313" key="2">
    <source>
        <dbReference type="EMBL" id="OGF23887.1"/>
    </source>
</evidence>
<dbReference type="STRING" id="1797989.A3H66_01250"/>
<dbReference type="Proteomes" id="UP000178783">
    <property type="component" value="Unassembled WGS sequence"/>
</dbReference>
<proteinExistence type="predicted"/>
<evidence type="ECO:0000256" key="1">
    <source>
        <dbReference type="SAM" id="Phobius"/>
    </source>
</evidence>
<feature type="transmembrane region" description="Helical" evidence="1">
    <location>
        <begin position="20"/>
        <end position="45"/>
    </location>
</feature>
<sequence>MITLNLVSTGQKREIKLRRIYGFVKVVNLALIIITIAIAMILLVAKITLQLKFNNIINQTTLVTKNNRGYNNHVREINNKLSFIEKVQADFIPWSHLIKSLAEMTPSDINLYYLKLNSLDQTFKIKGRAGLRNSLLDFKDKIAATAYFKDIEFPIKNLLEKENIDFEINAKLNLSSLADL</sequence>
<evidence type="ECO:0008006" key="4">
    <source>
        <dbReference type="Google" id="ProtNLM"/>
    </source>
</evidence>
<evidence type="ECO:0000313" key="3">
    <source>
        <dbReference type="Proteomes" id="UP000178783"/>
    </source>
</evidence>
<dbReference type="EMBL" id="MFFW01000047">
    <property type="protein sequence ID" value="OGF23887.1"/>
    <property type="molecule type" value="Genomic_DNA"/>
</dbReference>
<protein>
    <recommendedName>
        <fullName evidence="4">PilN domain-containing protein</fullName>
    </recommendedName>
</protein>
<accession>A0A1F5SB44</accession>
<keyword evidence="1" id="KW-0472">Membrane</keyword>
<dbReference type="AlphaFoldDB" id="A0A1F5SB44"/>
<reference evidence="2 3" key="1">
    <citation type="journal article" date="2016" name="Nat. Commun.">
        <title>Thousands of microbial genomes shed light on interconnected biogeochemical processes in an aquifer system.</title>
        <authorList>
            <person name="Anantharaman K."/>
            <person name="Brown C.T."/>
            <person name="Hug L.A."/>
            <person name="Sharon I."/>
            <person name="Castelle C.J."/>
            <person name="Probst A.J."/>
            <person name="Thomas B.C."/>
            <person name="Singh A."/>
            <person name="Wilkins M.J."/>
            <person name="Karaoz U."/>
            <person name="Brodie E.L."/>
            <person name="Williams K.H."/>
            <person name="Hubbard S.S."/>
            <person name="Banfield J.F."/>
        </authorList>
    </citation>
    <scope>NUCLEOTIDE SEQUENCE [LARGE SCALE GENOMIC DNA]</scope>
</reference>